<organism evidence="2 3">
    <name type="scientific">Lecanosticta acicola</name>
    <dbReference type="NCBI Taxonomy" id="111012"/>
    <lineage>
        <taxon>Eukaryota</taxon>
        <taxon>Fungi</taxon>
        <taxon>Dikarya</taxon>
        <taxon>Ascomycota</taxon>
        <taxon>Pezizomycotina</taxon>
        <taxon>Dothideomycetes</taxon>
        <taxon>Dothideomycetidae</taxon>
        <taxon>Mycosphaerellales</taxon>
        <taxon>Mycosphaerellaceae</taxon>
        <taxon>Lecanosticta</taxon>
    </lineage>
</organism>
<reference evidence="2" key="1">
    <citation type="submission" date="2023-11" db="EMBL/GenBank/DDBJ databases">
        <authorList>
            <person name="Alioto T."/>
            <person name="Alioto T."/>
            <person name="Gomez Garrido J."/>
        </authorList>
    </citation>
    <scope>NUCLEOTIDE SEQUENCE</scope>
</reference>
<comment type="caution">
    <text evidence="2">The sequence shown here is derived from an EMBL/GenBank/DDBJ whole genome shotgun (WGS) entry which is preliminary data.</text>
</comment>
<dbReference type="SUPFAM" id="SSF52540">
    <property type="entry name" value="P-loop containing nucleoside triphosphate hydrolases"/>
    <property type="match status" value="1"/>
</dbReference>
<evidence type="ECO:0000313" key="2">
    <source>
        <dbReference type="EMBL" id="CAK4034448.1"/>
    </source>
</evidence>
<evidence type="ECO:0000256" key="1">
    <source>
        <dbReference type="SAM" id="Phobius"/>
    </source>
</evidence>
<dbReference type="PANTHER" id="PTHR36978">
    <property type="entry name" value="P-LOOP CONTAINING NUCLEOTIDE TRIPHOSPHATE HYDROLASE"/>
    <property type="match status" value="1"/>
</dbReference>
<keyword evidence="1" id="KW-0812">Transmembrane</keyword>
<sequence length="270" mass="30663">MGVPQQTKSGRTRPFEILALGLSRSGTDSLCKALEILGYPCYHGWRTLDEPEQSVLWAQAIEGKYENRGRQWEGEEDFDRILGPYTACTDLPCAMFTTELIDAYPDAKVILNLRPREEWHRSIVKSVDAKMKSWTGWLMCKFDMETSNINRCWSKANGHYFRWDLARNGRQVYDEHAALVRGAARNSQFLEYDPHQGWEPLCAFLNKPVPETPFPSGNVAEEFHSRIENSMKSRFIRAMRNFGGACLVAAGGAVCGYMAWSSTLDYSGPL</sequence>
<keyword evidence="1" id="KW-0472">Membrane</keyword>
<keyword evidence="1" id="KW-1133">Transmembrane helix</keyword>
<dbReference type="InterPro" id="IPR040632">
    <property type="entry name" value="Sulfotransfer_4"/>
</dbReference>
<feature type="transmembrane region" description="Helical" evidence="1">
    <location>
        <begin position="241"/>
        <end position="260"/>
    </location>
</feature>
<accession>A0AAI9EFF7</accession>
<protein>
    <recommendedName>
        <fullName evidence="4">P-loop containing nucleoside triphosphate hydrolase protein</fullName>
    </recommendedName>
</protein>
<evidence type="ECO:0008006" key="4">
    <source>
        <dbReference type="Google" id="ProtNLM"/>
    </source>
</evidence>
<keyword evidence="3" id="KW-1185">Reference proteome</keyword>
<dbReference type="EMBL" id="CAVMBE010000118">
    <property type="protein sequence ID" value="CAK4034448.1"/>
    <property type="molecule type" value="Genomic_DNA"/>
</dbReference>
<evidence type="ECO:0000313" key="3">
    <source>
        <dbReference type="Proteomes" id="UP001296104"/>
    </source>
</evidence>
<dbReference type="Gene3D" id="3.40.50.300">
    <property type="entry name" value="P-loop containing nucleotide triphosphate hydrolases"/>
    <property type="match status" value="1"/>
</dbReference>
<dbReference type="InterPro" id="IPR027417">
    <property type="entry name" value="P-loop_NTPase"/>
</dbReference>
<gene>
    <name evidence="2" type="ORF">LECACI_7A009606</name>
</gene>
<dbReference type="PANTHER" id="PTHR36978:SF8">
    <property type="entry name" value="NAD DEPENDENT EPIMERASE_DEHYDRATASE"/>
    <property type="match status" value="1"/>
</dbReference>
<dbReference type="Pfam" id="PF17784">
    <property type="entry name" value="Sulfotransfer_4"/>
    <property type="match status" value="1"/>
</dbReference>
<name>A0AAI9EFF7_9PEZI</name>
<proteinExistence type="predicted"/>
<dbReference type="AlphaFoldDB" id="A0AAI9EFF7"/>
<dbReference type="Proteomes" id="UP001296104">
    <property type="component" value="Unassembled WGS sequence"/>
</dbReference>